<evidence type="ECO:0000313" key="2">
    <source>
        <dbReference type="EMBL" id="MFD2824808.1"/>
    </source>
</evidence>
<reference evidence="3" key="1">
    <citation type="journal article" date="2019" name="Int. J. Syst. Evol. Microbiol.">
        <title>The Global Catalogue of Microorganisms (GCM) 10K type strain sequencing project: providing services to taxonomists for standard genome sequencing and annotation.</title>
        <authorList>
            <consortium name="The Broad Institute Genomics Platform"/>
            <consortium name="The Broad Institute Genome Sequencing Center for Infectious Disease"/>
            <person name="Wu L."/>
            <person name="Ma J."/>
        </authorList>
    </citation>
    <scope>NUCLEOTIDE SEQUENCE [LARGE SCALE GENOMIC DNA]</scope>
    <source>
        <strain evidence="3">KCTC 32141</strain>
    </source>
</reference>
<dbReference type="RefSeq" id="WP_183490164.1">
    <property type="nucleotide sequence ID" value="NZ_JBHUOV010000017.1"/>
</dbReference>
<comment type="caution">
    <text evidence="2">The sequence shown here is derived from an EMBL/GenBank/DDBJ whole genome shotgun (WGS) entry which is preliminary data.</text>
</comment>
<feature type="region of interest" description="Disordered" evidence="1">
    <location>
        <begin position="320"/>
        <end position="341"/>
    </location>
</feature>
<dbReference type="EMBL" id="JBHUOV010000017">
    <property type="protein sequence ID" value="MFD2824808.1"/>
    <property type="molecule type" value="Genomic_DNA"/>
</dbReference>
<dbReference type="InterPro" id="IPR046558">
    <property type="entry name" value="DUF6712"/>
</dbReference>
<evidence type="ECO:0000313" key="3">
    <source>
        <dbReference type="Proteomes" id="UP001597533"/>
    </source>
</evidence>
<evidence type="ECO:0000256" key="1">
    <source>
        <dbReference type="SAM" id="MobiDB-lite"/>
    </source>
</evidence>
<protein>
    <submittedName>
        <fullName evidence="2">DUF6712 family protein</fullName>
    </submittedName>
</protein>
<gene>
    <name evidence="2" type="ORF">ACFS5M_14085</name>
</gene>
<dbReference type="Proteomes" id="UP001597533">
    <property type="component" value="Unassembled WGS sequence"/>
</dbReference>
<accession>A0ABW5WPX1</accession>
<keyword evidence="3" id="KW-1185">Reference proteome</keyword>
<organism evidence="2 3">
    <name type="scientific">Lacinutrix iliipiscaria</name>
    <dbReference type="NCBI Taxonomy" id="1230532"/>
    <lineage>
        <taxon>Bacteria</taxon>
        <taxon>Pseudomonadati</taxon>
        <taxon>Bacteroidota</taxon>
        <taxon>Flavobacteriia</taxon>
        <taxon>Flavobacteriales</taxon>
        <taxon>Flavobacteriaceae</taxon>
        <taxon>Lacinutrix</taxon>
    </lineage>
</organism>
<sequence length="341" mass="39064">MKYPFSTNSTEFQKQYKEALGFTDADIPLRKIKPDLRNAAQELIDLIGKSTYDSLIANTELNIEGAEDASTPYQDEDMTEIFRYALATMSYAMFAPSNDLAHTPNGRRMRSSGDEKTPFEHMIVRSDDVLQRRSFKAADRLLNYLDQNSDTWKDSDAFKASHKLFVRNLKDYEPRYQLSSSLLFLKLRPGLEMCENRNILSRIGSTVFESLKAKVLYFAKEPDGEAQEAITLNEARMITLIKDACCYYALSWGIKRLQINLFPEGVLQPVRGDRATIRGRSVPQFLEVDQVSNLFLEDCNKSLKEIEDHYKVMFPPPVVETSETESEDPYGFNKNDNFVST</sequence>
<proteinExistence type="predicted"/>
<name>A0ABW5WPX1_9FLAO</name>
<dbReference type="Pfam" id="PF20459">
    <property type="entry name" value="DUF6712"/>
    <property type="match status" value="2"/>
</dbReference>